<comment type="subcellular location">
    <subcellularLocation>
        <location evidence="1">Nucleus</location>
    </subcellularLocation>
</comment>
<dbReference type="CDD" id="cd15517">
    <property type="entry name" value="PHD_TCF19_like"/>
    <property type="match status" value="1"/>
</dbReference>
<keyword evidence="6" id="KW-0472">Membrane</keyword>
<organism evidence="8 9">
    <name type="scientific">Periplaneta americana</name>
    <name type="common">American cockroach</name>
    <name type="synonym">Blatta americana</name>
    <dbReference type="NCBI Taxonomy" id="6978"/>
    <lineage>
        <taxon>Eukaryota</taxon>
        <taxon>Metazoa</taxon>
        <taxon>Ecdysozoa</taxon>
        <taxon>Arthropoda</taxon>
        <taxon>Hexapoda</taxon>
        <taxon>Insecta</taxon>
        <taxon>Pterygota</taxon>
        <taxon>Neoptera</taxon>
        <taxon>Polyneoptera</taxon>
        <taxon>Dictyoptera</taxon>
        <taxon>Blattodea</taxon>
        <taxon>Blattoidea</taxon>
        <taxon>Blattidae</taxon>
        <taxon>Blattinae</taxon>
        <taxon>Periplaneta</taxon>
    </lineage>
</organism>
<evidence type="ECO:0000313" key="8">
    <source>
        <dbReference type="EMBL" id="KAJ4430341.1"/>
    </source>
</evidence>
<evidence type="ECO:0000256" key="5">
    <source>
        <dbReference type="SAM" id="MobiDB-lite"/>
    </source>
</evidence>
<feature type="compositionally biased region" description="Basic and acidic residues" evidence="5">
    <location>
        <begin position="462"/>
        <end position="471"/>
    </location>
</feature>
<keyword evidence="3" id="KW-0863">Zinc-finger</keyword>
<dbReference type="InterPro" id="IPR011011">
    <property type="entry name" value="Znf_FYVE_PHD"/>
</dbReference>
<sequence>MKHFERKLSLRRRGYGAMGGGISPLPQLVVTVPIFSLQMPRNRLRSTDKAKWTKDDIEKAIKAVNDGRSVKSASKMFNIPRTTLRDRLKASNTEKPALGRKPLFSEEQEKELRDHLLLLSKLFYGFSITELRRLAFDLAEANKIPHSFNRVTKLAGPDWVYGFLKRNPEISLRKPEATSLNRISAFNETEVAYNCSSQTLKISCKNVHFLHQEYITWMKQGFQLCTSREKFWAQKDRNKEINIHIVSLPPHTPHRLQPLDICFYGPLKSAFNGECELFLKVNNNQQSKITPYDLAEIFNRAYIRVATLEKGVKGFQSAGIFPLNPNKFSTEDFANTPAIELPVVINEDEEEENTVQPVDTQLSTSSTGLQPSTSSTGLQPSTSKANLSTDHISSSSCTPMGTKSNVGLGIGLRVKDISPVPCQSKPTQLGKRHAKKQHSEIVTSTPMKAVFEEAKRKKQNRKREEERERPTKISRKSKKTCRRNIVFESSDEESIDEINLCDDDENDDADPIQAGDDANLCITCNDFGKNNELWYRCTQCSKWVHSECSGYDTPKNYVCDFCLCT</sequence>
<dbReference type="Gene3D" id="1.10.10.60">
    <property type="entry name" value="Homeodomain-like"/>
    <property type="match status" value="1"/>
</dbReference>
<dbReference type="EMBL" id="JAJSOF020000033">
    <property type="protein sequence ID" value="KAJ4430341.1"/>
    <property type="molecule type" value="Genomic_DNA"/>
</dbReference>
<feature type="transmembrane region" description="Helical" evidence="6">
    <location>
        <begin position="21"/>
        <end position="39"/>
    </location>
</feature>
<accession>A0ABQ8S9B4</accession>
<evidence type="ECO:0000256" key="6">
    <source>
        <dbReference type="SAM" id="Phobius"/>
    </source>
</evidence>
<evidence type="ECO:0000256" key="3">
    <source>
        <dbReference type="ARBA" id="ARBA00022771"/>
    </source>
</evidence>
<dbReference type="SUPFAM" id="SSF57903">
    <property type="entry name" value="FYVE/PHD zinc finger"/>
    <property type="match status" value="1"/>
</dbReference>
<dbReference type="InterPro" id="IPR007889">
    <property type="entry name" value="HTH_Psq"/>
</dbReference>
<dbReference type="SMART" id="SM00249">
    <property type="entry name" value="PHD"/>
    <property type="match status" value="1"/>
</dbReference>
<feature type="compositionally biased region" description="Polar residues" evidence="5">
    <location>
        <begin position="354"/>
        <end position="400"/>
    </location>
</feature>
<keyword evidence="9" id="KW-1185">Reference proteome</keyword>
<evidence type="ECO:0000259" key="7">
    <source>
        <dbReference type="SMART" id="SM00249"/>
    </source>
</evidence>
<feature type="region of interest" description="Disordered" evidence="5">
    <location>
        <begin position="349"/>
        <end position="400"/>
    </location>
</feature>
<evidence type="ECO:0000256" key="2">
    <source>
        <dbReference type="ARBA" id="ARBA00022723"/>
    </source>
</evidence>
<dbReference type="SUPFAM" id="SSF46689">
    <property type="entry name" value="Homeodomain-like"/>
    <property type="match status" value="1"/>
</dbReference>
<evidence type="ECO:0000256" key="4">
    <source>
        <dbReference type="ARBA" id="ARBA00022833"/>
    </source>
</evidence>
<feature type="region of interest" description="Disordered" evidence="5">
    <location>
        <begin position="424"/>
        <end position="475"/>
    </location>
</feature>
<dbReference type="Pfam" id="PF05225">
    <property type="entry name" value="HTH_psq"/>
    <property type="match status" value="1"/>
</dbReference>
<keyword evidence="6" id="KW-0812">Transmembrane</keyword>
<protein>
    <recommendedName>
        <fullName evidence="7">Zinc finger PHD-type domain-containing protein</fullName>
    </recommendedName>
</protein>
<dbReference type="Proteomes" id="UP001148838">
    <property type="component" value="Unassembled WGS sequence"/>
</dbReference>
<evidence type="ECO:0000313" key="9">
    <source>
        <dbReference type="Proteomes" id="UP001148838"/>
    </source>
</evidence>
<evidence type="ECO:0000256" key="1">
    <source>
        <dbReference type="ARBA" id="ARBA00004123"/>
    </source>
</evidence>
<keyword evidence="6" id="KW-1133">Transmembrane helix</keyword>
<comment type="caution">
    <text evidence="8">The sequence shown here is derived from an EMBL/GenBank/DDBJ whole genome shotgun (WGS) entry which is preliminary data.</text>
</comment>
<gene>
    <name evidence="8" type="ORF">ANN_22557</name>
</gene>
<dbReference type="InterPro" id="IPR001965">
    <property type="entry name" value="Znf_PHD"/>
</dbReference>
<proteinExistence type="predicted"/>
<name>A0ABQ8S9B4_PERAM</name>
<feature type="domain" description="Zinc finger PHD-type" evidence="7">
    <location>
        <begin position="520"/>
        <end position="563"/>
    </location>
</feature>
<dbReference type="InterPro" id="IPR009057">
    <property type="entry name" value="Homeodomain-like_sf"/>
</dbReference>
<reference evidence="8 9" key="1">
    <citation type="journal article" date="2022" name="Allergy">
        <title>Genome assembly and annotation of Periplaneta americana reveal a comprehensive cockroach allergen profile.</title>
        <authorList>
            <person name="Wang L."/>
            <person name="Xiong Q."/>
            <person name="Saelim N."/>
            <person name="Wang L."/>
            <person name="Nong W."/>
            <person name="Wan A.T."/>
            <person name="Shi M."/>
            <person name="Liu X."/>
            <person name="Cao Q."/>
            <person name="Hui J.H.L."/>
            <person name="Sookrung N."/>
            <person name="Leung T.F."/>
            <person name="Tungtrongchitr A."/>
            <person name="Tsui S.K.W."/>
        </authorList>
    </citation>
    <scope>NUCLEOTIDE SEQUENCE [LARGE SCALE GENOMIC DNA]</scope>
    <source>
        <strain evidence="8">PWHHKU_190912</strain>
    </source>
</reference>
<keyword evidence="4" id="KW-0862">Zinc</keyword>
<keyword evidence="2" id="KW-0479">Metal-binding</keyword>